<dbReference type="PANTHER" id="PTHR43156:SF2">
    <property type="entry name" value="STAGE II SPORULATION PROTEIN E"/>
    <property type="match status" value="1"/>
</dbReference>
<evidence type="ECO:0000259" key="2">
    <source>
        <dbReference type="Pfam" id="PF07228"/>
    </source>
</evidence>
<name>A0A645CIN2_9ZZZZ</name>
<proteinExistence type="predicted"/>
<dbReference type="InterPro" id="IPR052016">
    <property type="entry name" value="Bact_Sigma-Reg"/>
</dbReference>
<dbReference type="Pfam" id="PF07228">
    <property type="entry name" value="SpoIIE"/>
    <property type="match status" value="1"/>
</dbReference>
<dbReference type="PANTHER" id="PTHR43156">
    <property type="entry name" value="STAGE II SPORULATION PROTEIN E-RELATED"/>
    <property type="match status" value="1"/>
</dbReference>
<sequence>MAVLEISTGLLCYVNAGHNRPLLRRHGGEYEWLRSRPGFVLAGLEETRYRENPIQLNPGDRLFLYTDGVTEATDAEQRLFGEERLVQSLNGFPDGVSARETLGGIKRSINAFVGEAEQFDDITMLGFEYRSGQKGESL</sequence>
<feature type="domain" description="PPM-type phosphatase" evidence="2">
    <location>
        <begin position="2"/>
        <end position="128"/>
    </location>
</feature>
<dbReference type="SUPFAM" id="SSF81606">
    <property type="entry name" value="PP2C-like"/>
    <property type="match status" value="1"/>
</dbReference>
<comment type="caution">
    <text evidence="3">The sequence shown here is derived from an EMBL/GenBank/DDBJ whole genome shotgun (WGS) entry which is preliminary data.</text>
</comment>
<organism evidence="3">
    <name type="scientific">bioreactor metagenome</name>
    <dbReference type="NCBI Taxonomy" id="1076179"/>
    <lineage>
        <taxon>unclassified sequences</taxon>
        <taxon>metagenomes</taxon>
        <taxon>ecological metagenomes</taxon>
    </lineage>
</organism>
<reference evidence="3" key="1">
    <citation type="submission" date="2019-08" db="EMBL/GenBank/DDBJ databases">
        <authorList>
            <person name="Kucharzyk K."/>
            <person name="Murdoch R.W."/>
            <person name="Higgins S."/>
            <person name="Loffler F."/>
        </authorList>
    </citation>
    <scope>NUCLEOTIDE SEQUENCE</scope>
</reference>
<dbReference type="InterPro" id="IPR001932">
    <property type="entry name" value="PPM-type_phosphatase-like_dom"/>
</dbReference>
<dbReference type="Gene3D" id="3.60.40.10">
    <property type="entry name" value="PPM-type phosphatase domain"/>
    <property type="match status" value="1"/>
</dbReference>
<accession>A0A645CIN2</accession>
<dbReference type="GO" id="GO:0016791">
    <property type="term" value="F:phosphatase activity"/>
    <property type="evidence" value="ECO:0007669"/>
    <property type="project" value="TreeGrafter"/>
</dbReference>
<gene>
    <name evidence="3" type="ORF">SDC9_123757</name>
</gene>
<keyword evidence="1" id="KW-0378">Hydrolase</keyword>
<dbReference type="InterPro" id="IPR036457">
    <property type="entry name" value="PPM-type-like_dom_sf"/>
</dbReference>
<dbReference type="AlphaFoldDB" id="A0A645CIN2"/>
<evidence type="ECO:0000256" key="1">
    <source>
        <dbReference type="ARBA" id="ARBA00022801"/>
    </source>
</evidence>
<evidence type="ECO:0000313" key="3">
    <source>
        <dbReference type="EMBL" id="MPM76758.1"/>
    </source>
</evidence>
<protein>
    <recommendedName>
        <fullName evidence="2">PPM-type phosphatase domain-containing protein</fullName>
    </recommendedName>
</protein>
<dbReference type="EMBL" id="VSSQ01027483">
    <property type="protein sequence ID" value="MPM76758.1"/>
    <property type="molecule type" value="Genomic_DNA"/>
</dbReference>